<dbReference type="GO" id="GO:0006506">
    <property type="term" value="P:GPI anchor biosynthetic process"/>
    <property type="evidence" value="ECO:0007669"/>
    <property type="project" value="TreeGrafter"/>
</dbReference>
<evidence type="ECO:0000256" key="8">
    <source>
        <dbReference type="RuleBase" id="RU363075"/>
    </source>
</evidence>
<evidence type="ECO:0000256" key="5">
    <source>
        <dbReference type="ARBA" id="ARBA00022824"/>
    </source>
</evidence>
<evidence type="ECO:0000313" key="9">
    <source>
        <dbReference type="EMBL" id="CAD1528113.1"/>
    </source>
</evidence>
<keyword evidence="6 8" id="KW-1133">Transmembrane helix</keyword>
<dbReference type="AlphaFoldDB" id="A0A6V7HPF9"/>
<feature type="transmembrane region" description="Helical" evidence="8">
    <location>
        <begin position="49"/>
        <end position="73"/>
    </location>
</feature>
<dbReference type="EC" id="2.4.1.-" evidence="8"/>
<feature type="transmembrane region" description="Helical" evidence="8">
    <location>
        <begin position="226"/>
        <end position="245"/>
    </location>
</feature>
<evidence type="ECO:0000256" key="1">
    <source>
        <dbReference type="ARBA" id="ARBA00004477"/>
    </source>
</evidence>
<evidence type="ECO:0000256" key="2">
    <source>
        <dbReference type="ARBA" id="ARBA00022676"/>
    </source>
</evidence>
<dbReference type="GO" id="GO:0000026">
    <property type="term" value="F:alpha-1,2-mannosyltransferase activity"/>
    <property type="evidence" value="ECO:0007669"/>
    <property type="project" value="TreeGrafter"/>
</dbReference>
<keyword evidence="3" id="KW-0808">Transferase</keyword>
<dbReference type="Pfam" id="PF03901">
    <property type="entry name" value="Glyco_transf_22"/>
    <property type="match status" value="1"/>
</dbReference>
<dbReference type="InterPro" id="IPR005599">
    <property type="entry name" value="GPI_mannosylTrfase"/>
</dbReference>
<feature type="transmembrane region" description="Helical" evidence="8">
    <location>
        <begin position="94"/>
        <end position="118"/>
    </location>
</feature>
<feature type="transmembrane region" description="Helical" evidence="8">
    <location>
        <begin position="138"/>
        <end position="162"/>
    </location>
</feature>
<evidence type="ECO:0000256" key="3">
    <source>
        <dbReference type="ARBA" id="ARBA00022679"/>
    </source>
</evidence>
<keyword evidence="2 8" id="KW-0328">Glycosyltransferase</keyword>
<keyword evidence="7 8" id="KW-0472">Membrane</keyword>
<gene>
    <name evidence="9" type="ORF">BBRV_LOCUS1166</name>
</gene>
<dbReference type="EMBL" id="CADCXW020000001">
    <property type="protein sequence ID" value="CAD1528113.1"/>
    <property type="molecule type" value="Genomic_DNA"/>
</dbReference>
<dbReference type="GO" id="GO:0005789">
    <property type="term" value="C:endoplasmic reticulum membrane"/>
    <property type="evidence" value="ECO:0007669"/>
    <property type="project" value="UniProtKB-SubCell"/>
</dbReference>
<dbReference type="PANTHER" id="PTHR22760:SF4">
    <property type="entry name" value="GPI MANNOSYLTRANSFERASE 3"/>
    <property type="match status" value="1"/>
</dbReference>
<accession>A0A6V7HPF9</accession>
<protein>
    <recommendedName>
        <fullName evidence="8">Mannosyltransferase</fullName>
        <ecNumber evidence="8">2.4.1.-</ecNumber>
    </recommendedName>
</protein>
<feature type="transmembrane region" description="Helical" evidence="8">
    <location>
        <begin position="174"/>
        <end position="190"/>
    </location>
</feature>
<comment type="subcellular location">
    <subcellularLocation>
        <location evidence="1 8">Endoplasmic reticulum membrane</location>
        <topology evidence="1 8">Multi-pass membrane protein</topology>
    </subcellularLocation>
</comment>
<sequence>MILYINWFWFYCATRTLANTLETALTIIALSYFPFKNSAKEKPTKDCKFLWIVGFICAIRPTAAITWIPMCIYHISSNKAHLDHLIKQYLKIGLITLAYSTAIDSYCYGTFIFTPWYFLKVNVLNGVATFYGAHGFSWYFTIGLPSILGVYYIYFPFVTIDVIYNEQHVTHKTILIHGTIYLTLIVYSLIKHKEFRFILPLLPMIIHICSTVRPPRFLNVQGTKKYILIGILLVTNILPASYFSLIHQRGPLDAMDILRNELKTYDENTLQNHHRRNALDVLFLTPCHALPLYSHLHRNVTTRFLTCEPNLHLNTDYVDEADEFFKDPMHWINMNYELDTKDFQPLKLPAYVVIFDNTVHKVSKLLKYYRLKAKTLYSYIQPEGNYGKFIHVYKYMAKHTKVNKYSM</sequence>
<keyword evidence="5 8" id="KW-0256">Endoplasmic reticulum</keyword>
<dbReference type="PANTHER" id="PTHR22760">
    <property type="entry name" value="GLYCOSYLTRANSFERASE"/>
    <property type="match status" value="1"/>
</dbReference>
<evidence type="ECO:0000256" key="6">
    <source>
        <dbReference type="ARBA" id="ARBA00022989"/>
    </source>
</evidence>
<comment type="similarity">
    <text evidence="8">Belongs to the glycosyltransferase 22 family.</text>
</comment>
<feature type="transmembrane region" description="Helical" evidence="8">
    <location>
        <begin position="7"/>
        <end position="29"/>
    </location>
</feature>
<evidence type="ECO:0000256" key="4">
    <source>
        <dbReference type="ARBA" id="ARBA00022692"/>
    </source>
</evidence>
<evidence type="ECO:0000256" key="7">
    <source>
        <dbReference type="ARBA" id="ARBA00023136"/>
    </source>
</evidence>
<name>A0A6V7HPF9_9HYME</name>
<reference evidence="9" key="1">
    <citation type="submission" date="2020-07" db="EMBL/GenBank/DDBJ databases">
        <authorList>
            <person name="Ferguson B K."/>
        </authorList>
    </citation>
    <scope>NUCLEOTIDE SEQUENCE</scope>
    <source>
        <strain evidence="9">L06</strain>
    </source>
</reference>
<organism evidence="9">
    <name type="scientific">Bracon brevicornis</name>
    <dbReference type="NCBI Taxonomy" id="1563983"/>
    <lineage>
        <taxon>Eukaryota</taxon>
        <taxon>Metazoa</taxon>
        <taxon>Ecdysozoa</taxon>
        <taxon>Arthropoda</taxon>
        <taxon>Hexapoda</taxon>
        <taxon>Insecta</taxon>
        <taxon>Pterygota</taxon>
        <taxon>Neoptera</taxon>
        <taxon>Endopterygota</taxon>
        <taxon>Hymenoptera</taxon>
        <taxon>Apocrita</taxon>
        <taxon>Ichneumonoidea</taxon>
        <taxon>Braconidae</taxon>
        <taxon>Braconinae</taxon>
        <taxon>Bracon</taxon>
    </lineage>
</organism>
<proteinExistence type="inferred from homology"/>
<keyword evidence="4 8" id="KW-0812">Transmembrane</keyword>